<keyword evidence="1" id="KW-0812">Transmembrane</keyword>
<name>A0ABU2BTE5_9ACTN</name>
<keyword evidence="1" id="KW-1133">Transmembrane helix</keyword>
<evidence type="ECO:0000313" key="2">
    <source>
        <dbReference type="EMBL" id="MDR7361906.1"/>
    </source>
</evidence>
<keyword evidence="3" id="KW-1185">Reference proteome</keyword>
<gene>
    <name evidence="2" type="ORF">J2S63_001459</name>
</gene>
<dbReference type="Proteomes" id="UP001183648">
    <property type="component" value="Unassembled WGS sequence"/>
</dbReference>
<evidence type="ECO:0000313" key="3">
    <source>
        <dbReference type="Proteomes" id="UP001183648"/>
    </source>
</evidence>
<organism evidence="2 3">
    <name type="scientific">Nocardioides marmoribigeumensis</name>
    <dbReference type="NCBI Taxonomy" id="433649"/>
    <lineage>
        <taxon>Bacteria</taxon>
        <taxon>Bacillati</taxon>
        <taxon>Actinomycetota</taxon>
        <taxon>Actinomycetes</taxon>
        <taxon>Propionibacteriales</taxon>
        <taxon>Nocardioidaceae</taxon>
        <taxon>Nocardioides</taxon>
    </lineage>
</organism>
<protein>
    <submittedName>
        <fullName evidence="2">Uncharacterized protein</fullName>
    </submittedName>
</protein>
<dbReference type="EMBL" id="JAVDYG010000001">
    <property type="protein sequence ID" value="MDR7361906.1"/>
    <property type="molecule type" value="Genomic_DNA"/>
</dbReference>
<proteinExistence type="predicted"/>
<dbReference type="RefSeq" id="WP_310300600.1">
    <property type="nucleotide sequence ID" value="NZ_BAAAPS010000008.1"/>
</dbReference>
<evidence type="ECO:0000256" key="1">
    <source>
        <dbReference type="SAM" id="Phobius"/>
    </source>
</evidence>
<accession>A0ABU2BTE5</accession>
<feature type="transmembrane region" description="Helical" evidence="1">
    <location>
        <begin position="44"/>
        <end position="70"/>
    </location>
</feature>
<comment type="caution">
    <text evidence="2">The sequence shown here is derived from an EMBL/GenBank/DDBJ whole genome shotgun (WGS) entry which is preliminary data.</text>
</comment>
<reference evidence="2 3" key="1">
    <citation type="submission" date="2023-07" db="EMBL/GenBank/DDBJ databases">
        <title>Sequencing the genomes of 1000 actinobacteria strains.</title>
        <authorList>
            <person name="Klenk H.-P."/>
        </authorList>
    </citation>
    <scope>NUCLEOTIDE SEQUENCE [LARGE SCALE GENOMIC DNA]</scope>
    <source>
        <strain evidence="2 3">DSM 19426</strain>
    </source>
</reference>
<keyword evidence="1" id="KW-0472">Membrane</keyword>
<sequence>MSMPVTMTTDEIARARSVFLGDQARAARHARTEASATATARVLVALYLALGAYAVLAVLGILPAAAWSALR</sequence>